<comment type="caution">
    <text evidence="2">The sequence shown here is derived from an EMBL/GenBank/DDBJ whole genome shotgun (WGS) entry which is preliminary data.</text>
</comment>
<organism evidence="2 3">
    <name type="scientific">Rhynchophorus ferrugineus</name>
    <name type="common">Red palm weevil</name>
    <name type="synonym">Curculio ferrugineus</name>
    <dbReference type="NCBI Taxonomy" id="354439"/>
    <lineage>
        <taxon>Eukaryota</taxon>
        <taxon>Metazoa</taxon>
        <taxon>Ecdysozoa</taxon>
        <taxon>Arthropoda</taxon>
        <taxon>Hexapoda</taxon>
        <taxon>Insecta</taxon>
        <taxon>Pterygota</taxon>
        <taxon>Neoptera</taxon>
        <taxon>Endopterygota</taxon>
        <taxon>Coleoptera</taxon>
        <taxon>Polyphaga</taxon>
        <taxon>Cucujiformia</taxon>
        <taxon>Curculionidae</taxon>
        <taxon>Dryophthorinae</taxon>
        <taxon>Rhynchophorus</taxon>
    </lineage>
</organism>
<dbReference type="EMBL" id="JAACXV010014434">
    <property type="protein sequence ID" value="KAF7267356.1"/>
    <property type="molecule type" value="Genomic_DNA"/>
</dbReference>
<feature type="region of interest" description="Disordered" evidence="1">
    <location>
        <begin position="47"/>
        <end position="116"/>
    </location>
</feature>
<reference evidence="2" key="1">
    <citation type="submission" date="2020-08" db="EMBL/GenBank/DDBJ databases">
        <title>Genome sequencing and assembly of the red palm weevil Rhynchophorus ferrugineus.</title>
        <authorList>
            <person name="Dias G.B."/>
            <person name="Bergman C.M."/>
            <person name="Manee M."/>
        </authorList>
    </citation>
    <scope>NUCLEOTIDE SEQUENCE</scope>
    <source>
        <strain evidence="2">AA-2017</strain>
        <tissue evidence="2">Whole larva</tissue>
    </source>
</reference>
<name>A0A834M0I5_RHYFE</name>
<feature type="compositionally biased region" description="Basic and acidic residues" evidence="1">
    <location>
        <begin position="97"/>
        <end position="107"/>
    </location>
</feature>
<protein>
    <submittedName>
        <fullName evidence="2">Uncharacterized protein</fullName>
    </submittedName>
</protein>
<keyword evidence="3" id="KW-1185">Reference proteome</keyword>
<evidence type="ECO:0000313" key="2">
    <source>
        <dbReference type="EMBL" id="KAF7267356.1"/>
    </source>
</evidence>
<accession>A0A834M0I5</accession>
<proteinExistence type="predicted"/>
<dbReference type="AlphaFoldDB" id="A0A834M0I5"/>
<sequence length="116" mass="13295">MPRLHLICKISRRPFYIGQSVSEHGIHYSFNWFSLPAPTAERTYAHGTRNKFKKDQNGHAKNTHKHTAAAREKEEEDAHHRQEDGPATRFARRPRGRRDEGGGREGVVEETDPGPQ</sequence>
<gene>
    <name evidence="2" type="ORF">GWI33_019429</name>
</gene>
<dbReference type="Proteomes" id="UP000625711">
    <property type="component" value="Unassembled WGS sequence"/>
</dbReference>
<evidence type="ECO:0000256" key="1">
    <source>
        <dbReference type="SAM" id="MobiDB-lite"/>
    </source>
</evidence>
<evidence type="ECO:0000313" key="3">
    <source>
        <dbReference type="Proteomes" id="UP000625711"/>
    </source>
</evidence>
<feature type="compositionally biased region" description="Basic and acidic residues" evidence="1">
    <location>
        <begin position="69"/>
        <end position="86"/>
    </location>
</feature>